<comment type="caution">
    <text evidence="1">The sequence shown here is derived from an EMBL/GenBank/DDBJ whole genome shotgun (WGS) entry which is preliminary data.</text>
</comment>
<evidence type="ECO:0000313" key="2">
    <source>
        <dbReference type="Proteomes" id="UP001151532"/>
    </source>
</evidence>
<gene>
    <name evidence="1" type="ORF">OIU79_030413</name>
</gene>
<dbReference type="AlphaFoldDB" id="A0A9Q0V8U3"/>
<protein>
    <submittedName>
        <fullName evidence="1">Uncharacterized protein</fullName>
    </submittedName>
</protein>
<sequence>MEEGQGRIFRSWSNLQNQVYSISLMLLRENMVLRRLAKHSRISTREKLSAELLLR</sequence>
<proteinExistence type="predicted"/>
<reference evidence="1" key="2">
    <citation type="journal article" date="2023" name="Int. J. Mol. Sci.">
        <title>De Novo Assembly and Annotation of 11 Diverse Shrub Willow (Salix) Genomes Reveals Novel Gene Organization in Sex-Linked Regions.</title>
        <authorList>
            <person name="Hyden B."/>
            <person name="Feng K."/>
            <person name="Yates T.B."/>
            <person name="Jawdy S."/>
            <person name="Cereghino C."/>
            <person name="Smart L.B."/>
            <person name="Muchero W."/>
        </authorList>
    </citation>
    <scope>NUCLEOTIDE SEQUENCE</scope>
    <source>
        <tissue evidence="1">Shoot tip</tissue>
    </source>
</reference>
<organism evidence="1 2">
    <name type="scientific">Salix purpurea</name>
    <name type="common">Purple osier willow</name>
    <dbReference type="NCBI Taxonomy" id="77065"/>
    <lineage>
        <taxon>Eukaryota</taxon>
        <taxon>Viridiplantae</taxon>
        <taxon>Streptophyta</taxon>
        <taxon>Embryophyta</taxon>
        <taxon>Tracheophyta</taxon>
        <taxon>Spermatophyta</taxon>
        <taxon>Magnoliopsida</taxon>
        <taxon>eudicotyledons</taxon>
        <taxon>Gunneridae</taxon>
        <taxon>Pentapetalae</taxon>
        <taxon>rosids</taxon>
        <taxon>fabids</taxon>
        <taxon>Malpighiales</taxon>
        <taxon>Salicaceae</taxon>
        <taxon>Saliceae</taxon>
        <taxon>Salix</taxon>
    </lineage>
</organism>
<name>A0A9Q0V8U3_SALPP</name>
<keyword evidence="2" id="KW-1185">Reference proteome</keyword>
<evidence type="ECO:0000313" key="1">
    <source>
        <dbReference type="EMBL" id="KAJ6744092.1"/>
    </source>
</evidence>
<accession>A0A9Q0V8U3</accession>
<reference evidence="1" key="1">
    <citation type="submission" date="2022-11" db="EMBL/GenBank/DDBJ databases">
        <authorList>
            <person name="Hyden B.L."/>
            <person name="Feng K."/>
            <person name="Yates T."/>
            <person name="Jawdy S."/>
            <person name="Smart L.B."/>
            <person name="Muchero W."/>
        </authorList>
    </citation>
    <scope>NUCLEOTIDE SEQUENCE</scope>
    <source>
        <tissue evidence="1">Shoot tip</tissue>
    </source>
</reference>
<dbReference type="Proteomes" id="UP001151532">
    <property type="component" value="Chromosome 19"/>
</dbReference>
<dbReference type="EMBL" id="JAPFFK010000009">
    <property type="protein sequence ID" value="KAJ6744092.1"/>
    <property type="molecule type" value="Genomic_DNA"/>
</dbReference>